<dbReference type="Proteomes" id="UP000676967">
    <property type="component" value="Chromosome"/>
</dbReference>
<dbReference type="EMBL" id="AP023356">
    <property type="protein sequence ID" value="BCJ46095.1"/>
    <property type="molecule type" value="Genomic_DNA"/>
</dbReference>
<feature type="compositionally biased region" description="Polar residues" evidence="1">
    <location>
        <begin position="46"/>
        <end position="64"/>
    </location>
</feature>
<accession>A0ABM7M3G6</accession>
<proteinExistence type="predicted"/>
<keyword evidence="3" id="KW-1185">Reference proteome</keyword>
<name>A0ABM7M3G6_9ACTN</name>
<feature type="region of interest" description="Disordered" evidence="1">
    <location>
        <begin position="40"/>
        <end position="67"/>
    </location>
</feature>
<evidence type="ECO:0000313" key="3">
    <source>
        <dbReference type="Proteomes" id="UP000676967"/>
    </source>
</evidence>
<reference evidence="2 3" key="1">
    <citation type="submission" date="2020-08" db="EMBL/GenBank/DDBJ databases">
        <title>Whole genome shotgun sequence of Actinoplanes ianthinogenes NBRC 13996.</title>
        <authorList>
            <person name="Komaki H."/>
            <person name="Tamura T."/>
        </authorList>
    </citation>
    <scope>NUCLEOTIDE SEQUENCE [LARGE SCALE GENOMIC DNA]</scope>
    <source>
        <strain evidence="2 3">NBRC 13996</strain>
    </source>
</reference>
<gene>
    <name evidence="2" type="ORF">Aiant_67520</name>
</gene>
<protein>
    <submittedName>
        <fullName evidence="2">Uncharacterized protein</fullName>
    </submittedName>
</protein>
<sequence>MGFRRIAAGRGPFELSYTDRMKRADVPLVTDKACGSAYRRHPDQTAPDQNMTFHPAPTQTSDHQPGQLVPMYPAVLRHREGGDLLHSAGVYAAPVRLSRVWTHAAVYQQTVVPRNSWTTPVMLSGPCPRLMARW</sequence>
<organism evidence="2 3">
    <name type="scientific">Actinoplanes ianthinogenes</name>
    <dbReference type="NCBI Taxonomy" id="122358"/>
    <lineage>
        <taxon>Bacteria</taxon>
        <taxon>Bacillati</taxon>
        <taxon>Actinomycetota</taxon>
        <taxon>Actinomycetes</taxon>
        <taxon>Micromonosporales</taxon>
        <taxon>Micromonosporaceae</taxon>
        <taxon>Actinoplanes</taxon>
    </lineage>
</organism>
<evidence type="ECO:0000256" key="1">
    <source>
        <dbReference type="SAM" id="MobiDB-lite"/>
    </source>
</evidence>
<evidence type="ECO:0000313" key="2">
    <source>
        <dbReference type="EMBL" id="BCJ46095.1"/>
    </source>
</evidence>